<name>A0A6B3NL25_9CYAN</name>
<reference evidence="2" key="1">
    <citation type="submission" date="2019-11" db="EMBL/GenBank/DDBJ databases">
        <title>Genomic insights into an expanded diversity of filamentous marine cyanobacteria reveals the extraordinary biosynthetic potential of Moorea and Okeania.</title>
        <authorList>
            <person name="Ferreira Leao T."/>
            <person name="Wang M."/>
            <person name="Moss N."/>
            <person name="Da Silva R."/>
            <person name="Sanders J."/>
            <person name="Nurk S."/>
            <person name="Gurevich A."/>
            <person name="Humphrey G."/>
            <person name="Reher R."/>
            <person name="Zhu Q."/>
            <person name="Belda-Ferre P."/>
            <person name="Glukhov E."/>
            <person name="Rex R."/>
            <person name="Dorrestein P.C."/>
            <person name="Knight R."/>
            <person name="Pevzner P."/>
            <person name="Gerwick W.H."/>
            <person name="Gerwick L."/>
        </authorList>
    </citation>
    <scope>NUCLEOTIDE SEQUENCE</scope>
    <source>
        <strain evidence="2">SIO1C4</strain>
    </source>
</reference>
<comment type="caution">
    <text evidence="2">The sequence shown here is derived from an EMBL/GenBank/DDBJ whole genome shotgun (WGS) entry which is preliminary data.</text>
</comment>
<organism evidence="2">
    <name type="scientific">Symploca sp. SIO1C4</name>
    <dbReference type="NCBI Taxonomy" id="2607765"/>
    <lineage>
        <taxon>Bacteria</taxon>
        <taxon>Bacillati</taxon>
        <taxon>Cyanobacteriota</taxon>
        <taxon>Cyanophyceae</taxon>
        <taxon>Coleofasciculales</taxon>
        <taxon>Coleofasciculaceae</taxon>
        <taxon>Symploca</taxon>
    </lineage>
</organism>
<dbReference type="AlphaFoldDB" id="A0A6B3NL25"/>
<proteinExistence type="predicted"/>
<evidence type="ECO:0000259" key="1">
    <source>
        <dbReference type="Pfam" id="PF13767"/>
    </source>
</evidence>
<dbReference type="EMBL" id="JAAHFQ010000727">
    <property type="protein sequence ID" value="NER31132.1"/>
    <property type="molecule type" value="Genomic_DNA"/>
</dbReference>
<accession>A0A6B3NL25</accession>
<sequence length="172" mass="19418">MMMSSYRFQPYLHHIWLRSFLVVGLTAIGWLSGVTLELSRDTPKLVFGSSIQAQPTPTPSNLAPVTTAEINNYALAVLKMEPLRQSAYQSIKQLIGPDEQIPDITCHNLASINALSLEVQEIAQDFCKKSSEIVKTYFPEGEAVRFNEITILIEENQNLREQIRTTLLLLQQ</sequence>
<dbReference type="Pfam" id="PF13767">
    <property type="entry name" value="DUF4168"/>
    <property type="match status" value="1"/>
</dbReference>
<evidence type="ECO:0000313" key="2">
    <source>
        <dbReference type="EMBL" id="NER31132.1"/>
    </source>
</evidence>
<gene>
    <name evidence="2" type="ORF">F6J89_26805</name>
</gene>
<feature type="domain" description="DUF4168" evidence="1">
    <location>
        <begin position="68"/>
        <end position="163"/>
    </location>
</feature>
<protein>
    <submittedName>
        <fullName evidence="2">DUF4168 domain-containing protein</fullName>
    </submittedName>
</protein>
<dbReference type="InterPro" id="IPR025433">
    <property type="entry name" value="DUF4168"/>
</dbReference>